<dbReference type="InterPro" id="IPR017972">
    <property type="entry name" value="Cyt_P450_CS"/>
</dbReference>
<evidence type="ECO:0000256" key="9">
    <source>
        <dbReference type="ARBA" id="ARBA00023004"/>
    </source>
</evidence>
<keyword evidence="6 12" id="KW-0479">Metal-binding</keyword>
<dbReference type="InterPro" id="IPR001128">
    <property type="entry name" value="Cyt_P450"/>
</dbReference>
<comment type="caution">
    <text evidence="14">The sequence shown here is derived from an EMBL/GenBank/DDBJ whole genome shotgun (WGS) entry which is preliminary data.</text>
</comment>
<organism evidence="14 15">
    <name type="scientific">Aspergillus cavernicola</name>
    <dbReference type="NCBI Taxonomy" id="176166"/>
    <lineage>
        <taxon>Eukaryota</taxon>
        <taxon>Fungi</taxon>
        <taxon>Dikarya</taxon>
        <taxon>Ascomycota</taxon>
        <taxon>Pezizomycotina</taxon>
        <taxon>Eurotiomycetes</taxon>
        <taxon>Eurotiomycetidae</taxon>
        <taxon>Eurotiales</taxon>
        <taxon>Aspergillaceae</taxon>
        <taxon>Aspergillus</taxon>
        <taxon>Aspergillus subgen. Nidulantes</taxon>
    </lineage>
</organism>
<accession>A0ABR4HU78</accession>
<dbReference type="Gene3D" id="1.10.630.10">
    <property type="entry name" value="Cytochrome P450"/>
    <property type="match status" value="1"/>
</dbReference>
<dbReference type="Pfam" id="PF00067">
    <property type="entry name" value="p450"/>
    <property type="match status" value="1"/>
</dbReference>
<evidence type="ECO:0000256" key="1">
    <source>
        <dbReference type="ARBA" id="ARBA00001971"/>
    </source>
</evidence>
<comment type="similarity">
    <text evidence="3 12">Belongs to the cytochrome P450 family.</text>
</comment>
<keyword evidence="9 12" id="KW-0408">Iron</keyword>
<evidence type="ECO:0000256" key="4">
    <source>
        <dbReference type="ARBA" id="ARBA00022617"/>
    </source>
</evidence>
<evidence type="ECO:0000313" key="15">
    <source>
        <dbReference type="Proteomes" id="UP001610335"/>
    </source>
</evidence>
<dbReference type="PANTHER" id="PTHR46206:SF1">
    <property type="entry name" value="P450, PUTATIVE (EUROFUNG)-RELATED"/>
    <property type="match status" value="1"/>
</dbReference>
<keyword evidence="4 12" id="KW-0349">Heme</keyword>
<comment type="subcellular location">
    <subcellularLocation>
        <location evidence="2">Membrane</location>
    </subcellularLocation>
</comment>
<gene>
    <name evidence="14" type="ORF">BDW59DRAFT_151643</name>
</gene>
<keyword evidence="10 12" id="KW-0503">Monooxygenase</keyword>
<dbReference type="PROSITE" id="PS00086">
    <property type="entry name" value="CYTOCHROME_P450"/>
    <property type="match status" value="1"/>
</dbReference>
<evidence type="ECO:0000256" key="2">
    <source>
        <dbReference type="ARBA" id="ARBA00004370"/>
    </source>
</evidence>
<dbReference type="PRINTS" id="PR00465">
    <property type="entry name" value="EP450IV"/>
</dbReference>
<dbReference type="CDD" id="cd11041">
    <property type="entry name" value="CYP503A1-like"/>
    <property type="match status" value="1"/>
</dbReference>
<evidence type="ECO:0000256" key="10">
    <source>
        <dbReference type="ARBA" id="ARBA00023033"/>
    </source>
</evidence>
<feature type="transmembrane region" description="Helical" evidence="13">
    <location>
        <begin position="6"/>
        <end position="28"/>
    </location>
</feature>
<name>A0ABR4HU78_9EURO</name>
<reference evidence="14 15" key="1">
    <citation type="submission" date="2024-07" db="EMBL/GenBank/DDBJ databases">
        <title>Section-level genome sequencing and comparative genomics of Aspergillus sections Usti and Cavernicolus.</title>
        <authorList>
            <consortium name="Lawrence Berkeley National Laboratory"/>
            <person name="Nybo J.L."/>
            <person name="Vesth T.C."/>
            <person name="Theobald S."/>
            <person name="Frisvad J.C."/>
            <person name="Larsen T.O."/>
            <person name="Kjaerboelling I."/>
            <person name="Rothschild-Mancinelli K."/>
            <person name="Lyhne E.K."/>
            <person name="Kogle M.E."/>
            <person name="Barry K."/>
            <person name="Clum A."/>
            <person name="Na H."/>
            <person name="Ledsgaard L."/>
            <person name="Lin J."/>
            <person name="Lipzen A."/>
            <person name="Kuo A."/>
            <person name="Riley R."/>
            <person name="Mondo S."/>
            <person name="LaButti K."/>
            <person name="Haridas S."/>
            <person name="Pangalinan J."/>
            <person name="Salamov A.A."/>
            <person name="Simmons B.A."/>
            <person name="Magnuson J.K."/>
            <person name="Chen J."/>
            <person name="Drula E."/>
            <person name="Henrissat B."/>
            <person name="Wiebenga A."/>
            <person name="Lubbers R.J."/>
            <person name="Gomes A.C."/>
            <person name="Makela M.R."/>
            <person name="Stajich J."/>
            <person name="Grigoriev I.V."/>
            <person name="Mortensen U.H."/>
            <person name="De vries R.P."/>
            <person name="Baker S.E."/>
            <person name="Andersen M.R."/>
        </authorList>
    </citation>
    <scope>NUCLEOTIDE SEQUENCE [LARGE SCALE GENOMIC DNA]</scope>
    <source>
        <strain evidence="14 15">CBS 600.67</strain>
    </source>
</reference>
<evidence type="ECO:0000256" key="8">
    <source>
        <dbReference type="ARBA" id="ARBA00023002"/>
    </source>
</evidence>
<evidence type="ECO:0000256" key="6">
    <source>
        <dbReference type="ARBA" id="ARBA00022723"/>
    </source>
</evidence>
<protein>
    <submittedName>
        <fullName evidence="14">Cytochrome P450</fullName>
    </submittedName>
</protein>
<evidence type="ECO:0000256" key="11">
    <source>
        <dbReference type="ARBA" id="ARBA00023136"/>
    </source>
</evidence>
<keyword evidence="15" id="KW-1185">Reference proteome</keyword>
<dbReference type="PANTHER" id="PTHR46206">
    <property type="entry name" value="CYTOCHROME P450"/>
    <property type="match status" value="1"/>
</dbReference>
<dbReference type="Proteomes" id="UP001610335">
    <property type="component" value="Unassembled WGS sequence"/>
</dbReference>
<sequence>MPEVSVLGIALFCLIPAALLYLFNLIFLQIAHPKDVPFIREAPGKTSFSWKTRLAYLTDCESIFREAYREYSKNGKPVVIPGFGLRTEIILPPSSLRWVLSQPDNVLSTTEAFVDVDQADYSLGHSKYIADGWQGHLVKQEMNAVLENIFVALNDELGVAFDTRFGTDQANWRTIDLLETVRMVVAQAASRFTVGLSLCRNEQYLKDSLDAIDGCIINAGVTGGTPPILRPLIGRLAGLKTQIAQRKVHRHFEPLYRERLETLQYRKDDPENVEPQDHLQLMLRYAQKERPHELYDLDNIARRLTAANFGAMHQTSLQVTNLLLNILGSDAEYNTMAVLRDEVARVMGSETQWTKAKVSKMIRADSIARETLRLQSFGGRAIFRKVMVDGVETDAGLKLPKGSIFSFLSQPVHVDEDKYEDPLKYDPFRFSRAREAAVDSTTSNTMSFVSTSADYLPFGHGKHACPGRFLIDSELKMIMAYVLTNYEIKFPEEYGDKRPANRWLAEAVAPPTGVKILVKRRKSTL</sequence>
<evidence type="ECO:0000313" key="14">
    <source>
        <dbReference type="EMBL" id="KAL2819035.1"/>
    </source>
</evidence>
<dbReference type="EMBL" id="JBFXLS010000079">
    <property type="protein sequence ID" value="KAL2819035.1"/>
    <property type="molecule type" value="Genomic_DNA"/>
</dbReference>
<dbReference type="InterPro" id="IPR036396">
    <property type="entry name" value="Cyt_P450_sf"/>
</dbReference>
<keyword evidence="7 13" id="KW-1133">Transmembrane helix</keyword>
<evidence type="ECO:0000256" key="3">
    <source>
        <dbReference type="ARBA" id="ARBA00010617"/>
    </source>
</evidence>
<comment type="cofactor">
    <cofactor evidence="1">
        <name>heme</name>
        <dbReference type="ChEBI" id="CHEBI:30413"/>
    </cofactor>
</comment>
<dbReference type="SUPFAM" id="SSF48264">
    <property type="entry name" value="Cytochrome P450"/>
    <property type="match status" value="1"/>
</dbReference>
<keyword evidence="8 12" id="KW-0560">Oxidoreductase</keyword>
<evidence type="ECO:0000256" key="5">
    <source>
        <dbReference type="ARBA" id="ARBA00022692"/>
    </source>
</evidence>
<keyword evidence="11 13" id="KW-0472">Membrane</keyword>
<dbReference type="InterPro" id="IPR002403">
    <property type="entry name" value="Cyt_P450_E_grp-IV"/>
</dbReference>
<keyword evidence="5 13" id="KW-0812">Transmembrane</keyword>
<evidence type="ECO:0000256" key="7">
    <source>
        <dbReference type="ARBA" id="ARBA00022989"/>
    </source>
</evidence>
<evidence type="ECO:0000256" key="12">
    <source>
        <dbReference type="RuleBase" id="RU000461"/>
    </source>
</evidence>
<evidence type="ECO:0000256" key="13">
    <source>
        <dbReference type="SAM" id="Phobius"/>
    </source>
</evidence>
<proteinExistence type="inferred from homology"/>